<accession>A0A5J5BNB5</accession>
<proteinExistence type="predicted"/>
<sequence length="67" mass="7651">MLLSAHASGYHGGSMLRTLIYNQSKRIITTWRFQLVYNLESLTKKKAYSTQTCGVILGVLLRLPNFF</sequence>
<protein>
    <submittedName>
        <fullName evidence="1">Uncharacterized protein</fullName>
    </submittedName>
</protein>
<gene>
    <name evidence="1" type="ORF">F0562_022188</name>
</gene>
<reference evidence="1 2" key="1">
    <citation type="submission" date="2019-09" db="EMBL/GenBank/DDBJ databases">
        <title>A chromosome-level genome assembly of the Chinese tupelo Nyssa sinensis.</title>
        <authorList>
            <person name="Yang X."/>
            <person name="Kang M."/>
            <person name="Yang Y."/>
            <person name="Xiong H."/>
            <person name="Wang M."/>
            <person name="Zhang Z."/>
            <person name="Wang Z."/>
            <person name="Wu H."/>
            <person name="Ma T."/>
            <person name="Liu J."/>
            <person name="Xi Z."/>
        </authorList>
    </citation>
    <scope>NUCLEOTIDE SEQUENCE [LARGE SCALE GENOMIC DNA]</scope>
    <source>
        <strain evidence="1">J267</strain>
        <tissue evidence="1">Leaf</tissue>
    </source>
</reference>
<keyword evidence="2" id="KW-1185">Reference proteome</keyword>
<evidence type="ECO:0000313" key="2">
    <source>
        <dbReference type="Proteomes" id="UP000325577"/>
    </source>
</evidence>
<dbReference type="AlphaFoldDB" id="A0A5J5BNB5"/>
<dbReference type="Proteomes" id="UP000325577">
    <property type="component" value="Linkage Group LG11"/>
</dbReference>
<name>A0A5J5BNB5_9ASTE</name>
<dbReference type="EMBL" id="CM018034">
    <property type="protein sequence ID" value="KAA8544176.1"/>
    <property type="molecule type" value="Genomic_DNA"/>
</dbReference>
<organism evidence="1 2">
    <name type="scientific">Nyssa sinensis</name>
    <dbReference type="NCBI Taxonomy" id="561372"/>
    <lineage>
        <taxon>Eukaryota</taxon>
        <taxon>Viridiplantae</taxon>
        <taxon>Streptophyta</taxon>
        <taxon>Embryophyta</taxon>
        <taxon>Tracheophyta</taxon>
        <taxon>Spermatophyta</taxon>
        <taxon>Magnoliopsida</taxon>
        <taxon>eudicotyledons</taxon>
        <taxon>Gunneridae</taxon>
        <taxon>Pentapetalae</taxon>
        <taxon>asterids</taxon>
        <taxon>Cornales</taxon>
        <taxon>Nyssaceae</taxon>
        <taxon>Nyssa</taxon>
    </lineage>
</organism>
<evidence type="ECO:0000313" key="1">
    <source>
        <dbReference type="EMBL" id="KAA8544176.1"/>
    </source>
</evidence>